<dbReference type="PANTHER" id="PTHR46060">
    <property type="entry name" value="MARINER MOS1 TRANSPOSASE-LIKE PROTEIN"/>
    <property type="match status" value="1"/>
</dbReference>
<proteinExistence type="predicted"/>
<dbReference type="OrthoDB" id="5863303at2759"/>
<organism evidence="2 3">
    <name type="scientific">Teladorsagia circumcincta</name>
    <name type="common">Brown stomach worm</name>
    <name type="synonym">Ostertagia circumcincta</name>
    <dbReference type="NCBI Taxonomy" id="45464"/>
    <lineage>
        <taxon>Eukaryota</taxon>
        <taxon>Metazoa</taxon>
        <taxon>Ecdysozoa</taxon>
        <taxon>Nematoda</taxon>
        <taxon>Chromadorea</taxon>
        <taxon>Rhabditida</taxon>
        <taxon>Rhabditina</taxon>
        <taxon>Rhabditomorpha</taxon>
        <taxon>Strongyloidea</taxon>
        <taxon>Trichostrongylidae</taxon>
        <taxon>Teladorsagia</taxon>
    </lineage>
</organism>
<feature type="region of interest" description="Disordered" evidence="1">
    <location>
        <begin position="25"/>
        <end position="49"/>
    </location>
</feature>
<protein>
    <submittedName>
        <fullName evidence="2">Uncharacterized protein</fullName>
    </submittedName>
</protein>
<evidence type="ECO:0000313" key="3">
    <source>
        <dbReference type="Proteomes" id="UP000230423"/>
    </source>
</evidence>
<dbReference type="EMBL" id="KZ344985">
    <property type="protein sequence ID" value="PIO77831.1"/>
    <property type="molecule type" value="Genomic_DNA"/>
</dbReference>
<dbReference type="PANTHER" id="PTHR46060:SF1">
    <property type="entry name" value="MARINER MOS1 TRANSPOSASE-LIKE PROTEIN"/>
    <property type="match status" value="1"/>
</dbReference>
<reference evidence="2 3" key="1">
    <citation type="submission" date="2015-09" db="EMBL/GenBank/DDBJ databases">
        <title>Draft genome of the parasitic nematode Teladorsagia circumcincta isolate WARC Sus (inbred).</title>
        <authorList>
            <person name="Mitreva M."/>
        </authorList>
    </citation>
    <scope>NUCLEOTIDE SEQUENCE [LARGE SCALE GENOMIC DNA]</scope>
    <source>
        <strain evidence="2 3">S</strain>
    </source>
</reference>
<dbReference type="InterPro" id="IPR052709">
    <property type="entry name" value="Transposase-MT_Hybrid"/>
</dbReference>
<name>A0A2G9V5Q4_TELCI</name>
<accession>A0A2G9V5Q4</accession>
<evidence type="ECO:0000313" key="2">
    <source>
        <dbReference type="EMBL" id="PIO77831.1"/>
    </source>
</evidence>
<dbReference type="AlphaFoldDB" id="A0A2G9V5Q4"/>
<dbReference type="Proteomes" id="UP000230423">
    <property type="component" value="Unassembled WGS sequence"/>
</dbReference>
<sequence>MAGTLITGDGKWIYYNNFHRKAQWVGPGETPKEDPKDVHPNKNSSSGRDELTLYFASRQHAFWRDGIYKLPDRWKEVVDNDGGYI</sequence>
<feature type="compositionally biased region" description="Basic and acidic residues" evidence="1">
    <location>
        <begin position="30"/>
        <end position="40"/>
    </location>
</feature>
<gene>
    <name evidence="2" type="ORF">TELCIR_00010</name>
</gene>
<keyword evidence="3" id="KW-1185">Reference proteome</keyword>
<evidence type="ECO:0000256" key="1">
    <source>
        <dbReference type="SAM" id="MobiDB-lite"/>
    </source>
</evidence>